<evidence type="ECO:0000259" key="12">
    <source>
        <dbReference type="Pfam" id="PF00149"/>
    </source>
</evidence>
<reference evidence="14" key="1">
    <citation type="submission" date="2025-08" db="UniProtKB">
        <authorList>
            <consortium name="RefSeq"/>
        </authorList>
    </citation>
    <scope>IDENTIFICATION</scope>
    <source>
        <strain evidence="14">OHB3-1</strain>
    </source>
</reference>
<feature type="domain" description="Calcineurin-like phosphoesterase" evidence="12">
    <location>
        <begin position="43"/>
        <end position="251"/>
    </location>
</feature>
<feature type="binding site" evidence="11">
    <location>
        <position position="213"/>
    </location>
    <ligand>
        <name>Fe cation</name>
        <dbReference type="ChEBI" id="CHEBI:24875"/>
        <label>2</label>
    </ligand>
</feature>
<dbReference type="PANTHER" id="PTHR10161:SF36">
    <property type="entry name" value="PURPLE ACID PHOSPHATASE 3"/>
    <property type="match status" value="1"/>
</dbReference>
<dbReference type="FunFam" id="3.60.21.10:FF:000027">
    <property type="entry name" value="Purple acid phosphatase"/>
    <property type="match status" value="1"/>
</dbReference>
<keyword evidence="10 11" id="KW-0408">Iron</keyword>
<dbReference type="RefSeq" id="XP_022146330.1">
    <property type="nucleotide sequence ID" value="XM_022290638.1"/>
</dbReference>
<dbReference type="InterPro" id="IPR024927">
    <property type="entry name" value="Acid_PPase"/>
</dbReference>
<keyword evidence="7 10" id="KW-0378">Hydrolase</keyword>
<dbReference type="Gene3D" id="3.60.21.10">
    <property type="match status" value="1"/>
</dbReference>
<comment type="similarity">
    <text evidence="3">Belongs to the metallophosphoesterase superfamily. Purple acid phosphatase family.</text>
</comment>
<dbReference type="PIRSF" id="PIRSF000898">
    <property type="entry name" value="Acid_Ptase_5"/>
    <property type="match status" value="1"/>
</dbReference>
<evidence type="ECO:0000256" key="4">
    <source>
        <dbReference type="ARBA" id="ARBA00022525"/>
    </source>
</evidence>
<comment type="cofactor">
    <cofactor evidence="11">
        <name>Fe cation</name>
        <dbReference type="ChEBI" id="CHEBI:24875"/>
    </cofactor>
    <text evidence="11">Binds 2 iron ions per subunit.</text>
</comment>
<evidence type="ECO:0000313" key="14">
    <source>
        <dbReference type="RefSeq" id="XP_022146330.1"/>
    </source>
</evidence>
<sequence length="331" mass="37505">MDAGRVSFGFVLCVAFALSGVVFSTAELHRLLHPPKDDGSLALLVVGDWGRRGAYNQSQVAVQMGIIGEKLEVDFVISTGDNFYKNGLKGTDDPAFEESFSKIYTAPSLQKEWYTVLGNHDYRGDVEAQLSPIIRKLDNRWICLRSFIVDTEIVEFFFVDTTPLVNKYFIHPEDAVYDWKGILPRQNYLSSLLKDVDSALKDSNAKWKIVVGHHTIKSAGQHGDTQELLHQLLPILEENKVDFYINGHDHCLQHISSINSPLQFFTSGGGSKAWRDDINWMDPKELKFYYDGQGFMSLEITESQAKFVFFDVFGNVLHQWTSSNQLLHSSI</sequence>
<keyword evidence="6" id="KW-0732">Signal</keyword>
<keyword evidence="8" id="KW-0862">Zinc</keyword>
<evidence type="ECO:0000256" key="7">
    <source>
        <dbReference type="ARBA" id="ARBA00022801"/>
    </source>
</evidence>
<evidence type="ECO:0000256" key="10">
    <source>
        <dbReference type="PIRNR" id="PIRNR000898"/>
    </source>
</evidence>
<dbReference type="Pfam" id="PF00149">
    <property type="entry name" value="Metallophos"/>
    <property type="match status" value="1"/>
</dbReference>
<protein>
    <recommendedName>
        <fullName evidence="10">Purple acid phosphatase</fullName>
        <ecNumber evidence="10">3.1.3.2</ecNumber>
    </recommendedName>
</protein>
<comment type="subcellular location">
    <subcellularLocation>
        <location evidence="2">Secreted</location>
    </subcellularLocation>
</comment>
<dbReference type="GO" id="GO:0046872">
    <property type="term" value="F:metal ion binding"/>
    <property type="evidence" value="ECO:0007669"/>
    <property type="project" value="UniProtKB-KW"/>
</dbReference>
<gene>
    <name evidence="14" type="primary">LOC111015567</name>
</gene>
<proteinExistence type="inferred from homology"/>
<evidence type="ECO:0000256" key="8">
    <source>
        <dbReference type="ARBA" id="ARBA00022833"/>
    </source>
</evidence>
<dbReference type="Proteomes" id="UP000504603">
    <property type="component" value="Unplaced"/>
</dbReference>
<dbReference type="AlphaFoldDB" id="A0A6J1CX05"/>
<dbReference type="InterPro" id="IPR029052">
    <property type="entry name" value="Metallo-depent_PP-like"/>
</dbReference>
<evidence type="ECO:0000256" key="3">
    <source>
        <dbReference type="ARBA" id="ARBA00008723"/>
    </source>
</evidence>
<feature type="binding site" evidence="11">
    <location>
        <position position="248"/>
    </location>
    <ligand>
        <name>Fe cation</name>
        <dbReference type="ChEBI" id="CHEBI:24875"/>
        <label>2</label>
    </ligand>
</feature>
<dbReference type="GeneID" id="111015567"/>
<dbReference type="InterPro" id="IPR004843">
    <property type="entry name" value="Calcineurin-like_PHP"/>
</dbReference>
<feature type="binding site" evidence="11">
    <location>
        <position position="250"/>
    </location>
    <ligand>
        <name>Fe cation</name>
        <dbReference type="ChEBI" id="CHEBI:24875"/>
        <label>1</label>
    </ligand>
</feature>
<organism evidence="13 14">
    <name type="scientific">Momordica charantia</name>
    <name type="common">Bitter gourd</name>
    <name type="synonym">Balsam pear</name>
    <dbReference type="NCBI Taxonomy" id="3673"/>
    <lineage>
        <taxon>Eukaryota</taxon>
        <taxon>Viridiplantae</taxon>
        <taxon>Streptophyta</taxon>
        <taxon>Embryophyta</taxon>
        <taxon>Tracheophyta</taxon>
        <taxon>Spermatophyta</taxon>
        <taxon>Magnoliopsida</taxon>
        <taxon>eudicotyledons</taxon>
        <taxon>Gunneridae</taxon>
        <taxon>Pentapetalae</taxon>
        <taxon>rosids</taxon>
        <taxon>fabids</taxon>
        <taxon>Cucurbitales</taxon>
        <taxon>Cucurbitaceae</taxon>
        <taxon>Momordiceae</taxon>
        <taxon>Momordica</taxon>
    </lineage>
</organism>
<keyword evidence="13" id="KW-1185">Reference proteome</keyword>
<keyword evidence="4" id="KW-0964">Secreted</keyword>
<dbReference type="SUPFAM" id="SSF56300">
    <property type="entry name" value="Metallo-dependent phosphatases"/>
    <property type="match status" value="1"/>
</dbReference>
<feature type="binding site" evidence="11">
    <location>
        <position position="84"/>
    </location>
    <ligand>
        <name>Fe cation</name>
        <dbReference type="ChEBI" id="CHEBI:24875"/>
        <label>1</label>
    </ligand>
</feature>
<evidence type="ECO:0000256" key="2">
    <source>
        <dbReference type="ARBA" id="ARBA00004613"/>
    </source>
</evidence>
<evidence type="ECO:0000256" key="9">
    <source>
        <dbReference type="ARBA" id="ARBA00023180"/>
    </source>
</evidence>
<name>A0A6J1CX05_MOMCH</name>
<evidence type="ECO:0000256" key="6">
    <source>
        <dbReference type="ARBA" id="ARBA00022729"/>
    </source>
</evidence>
<evidence type="ECO:0000313" key="13">
    <source>
        <dbReference type="Proteomes" id="UP000504603"/>
    </source>
</evidence>
<feature type="binding site" evidence="11">
    <location>
        <position position="81"/>
    </location>
    <ligand>
        <name>Fe cation</name>
        <dbReference type="ChEBI" id="CHEBI:24875"/>
        <label>2</label>
    </ligand>
</feature>
<dbReference type="InterPro" id="IPR051558">
    <property type="entry name" value="Metallophosphoesterase_PAP"/>
</dbReference>
<dbReference type="GO" id="GO:0005576">
    <property type="term" value="C:extracellular region"/>
    <property type="evidence" value="ECO:0007669"/>
    <property type="project" value="UniProtKB-SubCell"/>
</dbReference>
<evidence type="ECO:0000256" key="1">
    <source>
        <dbReference type="ARBA" id="ARBA00000032"/>
    </source>
</evidence>
<dbReference type="GO" id="GO:0003993">
    <property type="term" value="F:acid phosphatase activity"/>
    <property type="evidence" value="ECO:0007669"/>
    <property type="project" value="UniProtKB-UniRule"/>
</dbReference>
<feature type="binding site" evidence="11">
    <location>
        <position position="81"/>
    </location>
    <ligand>
        <name>Fe cation</name>
        <dbReference type="ChEBI" id="CHEBI:24875"/>
        <label>1</label>
    </ligand>
</feature>
<feature type="binding site" evidence="11">
    <location>
        <position position="119"/>
    </location>
    <ligand>
        <name>Fe cation</name>
        <dbReference type="ChEBI" id="CHEBI:24875"/>
        <label>2</label>
    </ligand>
</feature>
<evidence type="ECO:0000256" key="11">
    <source>
        <dbReference type="PIRSR" id="PIRSR000898-1"/>
    </source>
</evidence>
<evidence type="ECO:0000256" key="5">
    <source>
        <dbReference type="ARBA" id="ARBA00022723"/>
    </source>
</evidence>
<comment type="catalytic activity">
    <reaction evidence="1 10">
        <text>a phosphate monoester + H2O = an alcohol + phosphate</text>
        <dbReference type="Rhea" id="RHEA:15017"/>
        <dbReference type="ChEBI" id="CHEBI:15377"/>
        <dbReference type="ChEBI" id="CHEBI:30879"/>
        <dbReference type="ChEBI" id="CHEBI:43474"/>
        <dbReference type="ChEBI" id="CHEBI:67140"/>
        <dbReference type="EC" id="3.1.3.2"/>
    </reaction>
</comment>
<dbReference type="PANTHER" id="PTHR10161">
    <property type="entry name" value="TARTRATE-RESISTANT ACID PHOSPHATASE TYPE 5"/>
    <property type="match status" value="1"/>
</dbReference>
<keyword evidence="9" id="KW-0325">Glycoprotein</keyword>
<dbReference type="OrthoDB" id="411211at2759"/>
<feature type="binding site" evidence="11">
    <location>
        <position position="48"/>
    </location>
    <ligand>
        <name>Fe cation</name>
        <dbReference type="ChEBI" id="CHEBI:24875"/>
        <label>1</label>
    </ligand>
</feature>
<dbReference type="CDD" id="cd07378">
    <property type="entry name" value="MPP_ACP5"/>
    <property type="match status" value="1"/>
</dbReference>
<keyword evidence="5 11" id="KW-0479">Metal-binding</keyword>
<dbReference type="EC" id="3.1.3.2" evidence="10"/>
<dbReference type="KEGG" id="mcha:111015567"/>
<accession>A0A6J1CX05</accession>